<proteinExistence type="predicted"/>
<keyword evidence="1" id="KW-0472">Membrane</keyword>
<feature type="transmembrane region" description="Helical" evidence="1">
    <location>
        <begin position="195"/>
        <end position="215"/>
    </location>
</feature>
<organism evidence="2 3">
    <name type="scientific">Pectobacterium fontis</name>
    <dbReference type="NCBI Taxonomy" id="2558042"/>
    <lineage>
        <taxon>Bacteria</taxon>
        <taxon>Pseudomonadati</taxon>
        <taxon>Pseudomonadota</taxon>
        <taxon>Gammaproteobacteria</taxon>
        <taxon>Enterobacterales</taxon>
        <taxon>Pectobacteriaceae</taxon>
        <taxon>Pectobacterium</taxon>
    </lineage>
</organism>
<dbReference type="InterPro" id="IPR049458">
    <property type="entry name" value="EpsG-like"/>
</dbReference>
<feature type="transmembrane region" description="Helical" evidence="1">
    <location>
        <begin position="290"/>
        <end position="308"/>
    </location>
</feature>
<feature type="transmembrane region" description="Helical" evidence="1">
    <location>
        <begin position="82"/>
        <end position="98"/>
    </location>
</feature>
<dbReference type="EMBL" id="JSXC01000011">
    <property type="protein sequence ID" value="KHN54687.1"/>
    <property type="molecule type" value="Genomic_DNA"/>
</dbReference>
<feature type="transmembrane region" description="Helical" evidence="1">
    <location>
        <begin position="12"/>
        <end position="32"/>
    </location>
</feature>
<feature type="transmembrane region" description="Helical" evidence="1">
    <location>
        <begin position="153"/>
        <end position="175"/>
    </location>
</feature>
<protein>
    <recommendedName>
        <fullName evidence="4">EpsG family protein</fullName>
    </recommendedName>
</protein>
<feature type="transmembrane region" description="Helical" evidence="1">
    <location>
        <begin position="105"/>
        <end position="123"/>
    </location>
</feature>
<gene>
    <name evidence="2" type="ORF">OI69_03275</name>
</gene>
<dbReference type="Proteomes" id="UP000053038">
    <property type="component" value="Unassembled WGS sequence"/>
</dbReference>
<evidence type="ECO:0000256" key="1">
    <source>
        <dbReference type="SAM" id="Phobius"/>
    </source>
</evidence>
<reference evidence="2 3" key="1">
    <citation type="submission" date="2014-10" db="EMBL/GenBank/DDBJ databases">
        <title>Genome sequence of Pectobacterium carotovorum M022.</title>
        <authorList>
            <person name="Chan K.-G."/>
            <person name="Tan W.-S."/>
        </authorList>
    </citation>
    <scope>NUCLEOTIDE SEQUENCE [LARGE SCALE GENOMIC DNA]</scope>
    <source>
        <strain evidence="2 3">M022</strain>
    </source>
</reference>
<sequence>MDIFSMKIKKSNLFEHTIFIMLTFMLAFIVSMRGDTPDTFVYANFFENYSYYSYNPFKFYKETQADSIIQYFSFLIHLFSDNYRLLFFLFSVLTFIFIKRICDILKISFLQCILIYIGTYFLSQQFMQIRQGLATPIVIYCLLSTQARNKVTLLNFFFIILSVLTHIASVVVNIFNVKIIRSFLYTNKINDYFKLIFIFIIVFLSCRVVMMLGIGNFGDKMLSYKDSQFNYSRDFWDPVTIKTFIILAITFFHRRFFKDNSSFYLLMWMYLIGFSLRLGFYDFALLSGRLATYFTFTEIFLIPLIFNIYKTPYRIVFYVFYSALILYINLFYNLNFLVEDYFTPLTI</sequence>
<evidence type="ECO:0000313" key="3">
    <source>
        <dbReference type="Proteomes" id="UP000053038"/>
    </source>
</evidence>
<accession>A0A7V8ILC2</accession>
<feature type="transmembrane region" description="Helical" evidence="1">
    <location>
        <begin position="264"/>
        <end position="284"/>
    </location>
</feature>
<keyword evidence="1" id="KW-1133">Transmembrane helix</keyword>
<dbReference type="Pfam" id="PF14897">
    <property type="entry name" value="EpsG"/>
    <property type="match status" value="1"/>
</dbReference>
<feature type="transmembrane region" description="Helical" evidence="1">
    <location>
        <begin position="235"/>
        <end position="252"/>
    </location>
</feature>
<keyword evidence="3" id="KW-1185">Reference proteome</keyword>
<comment type="caution">
    <text evidence="2">The sequence shown here is derived from an EMBL/GenBank/DDBJ whole genome shotgun (WGS) entry which is preliminary data.</text>
</comment>
<name>A0A7V8ILC2_9GAMM</name>
<feature type="transmembrane region" description="Helical" evidence="1">
    <location>
        <begin position="315"/>
        <end position="334"/>
    </location>
</feature>
<dbReference type="AlphaFoldDB" id="A0A7V8ILC2"/>
<keyword evidence="1" id="KW-0812">Transmembrane</keyword>
<evidence type="ECO:0000313" key="2">
    <source>
        <dbReference type="EMBL" id="KHN54687.1"/>
    </source>
</evidence>
<evidence type="ECO:0008006" key="4">
    <source>
        <dbReference type="Google" id="ProtNLM"/>
    </source>
</evidence>